<evidence type="ECO:0000313" key="3">
    <source>
        <dbReference type="Proteomes" id="UP001230005"/>
    </source>
</evidence>
<keyword evidence="3" id="KW-1185">Reference proteome</keyword>
<sequence length="400" mass="45734">MKKVLVISYFFPPVSAGQRSLKFVKYLPHFGWMPVVLAPEKSNYPKVDITLLKEIPDSCNVIRVKDCENLSANPYITINEFMKGWFPETVKTGLPLLERHDIDVIYSVSAPYISLLSGLALKRLTGKPLVIDLRDEWTTNPFMQKDRWKNDRVFNKKLEKLVLNEADAVISVTEQITNTLFHLSGNEMKNKFFTISNGFDPDDFHHINHLPKTNKFKICYMGSVYGHIRNVFDIFFQFLENSIRIDEIKKTDIEISLVGYLDNIRFPNEWALNDLVSRTGYVNHHTALKEAASSDLLLLLIDPKQGNQTVTSKIFELINLEKPILAIVPPKGAAAKIINETRTGVVIDSNNPSGAIPYVIKYLNAWKEGKLGILPNKKEIQKYDRRNLTKKLSLVMNELI</sequence>
<feature type="domain" description="Glycosyltransferase subfamily 4-like N-terminal" evidence="1">
    <location>
        <begin position="87"/>
        <end position="202"/>
    </location>
</feature>
<dbReference type="InterPro" id="IPR028098">
    <property type="entry name" value="Glyco_trans_4-like_N"/>
</dbReference>
<comment type="caution">
    <text evidence="2">The sequence shown here is derived from an EMBL/GenBank/DDBJ whole genome shotgun (WGS) entry which is preliminary data.</text>
</comment>
<dbReference type="RefSeq" id="WP_307326267.1">
    <property type="nucleotide sequence ID" value="NZ_JAUSUG010000010.1"/>
</dbReference>
<protein>
    <recommendedName>
        <fullName evidence="1">Glycosyltransferase subfamily 4-like N-terminal domain-containing protein</fullName>
    </recommendedName>
</protein>
<evidence type="ECO:0000313" key="2">
    <source>
        <dbReference type="EMBL" id="MDQ0255335.1"/>
    </source>
</evidence>
<gene>
    <name evidence="2" type="ORF">J2S74_002717</name>
</gene>
<dbReference type="Proteomes" id="UP001230005">
    <property type="component" value="Unassembled WGS sequence"/>
</dbReference>
<proteinExistence type="predicted"/>
<dbReference type="Gene3D" id="3.40.50.2000">
    <property type="entry name" value="Glycogen Phosphorylase B"/>
    <property type="match status" value="2"/>
</dbReference>
<reference evidence="2 3" key="1">
    <citation type="submission" date="2023-07" db="EMBL/GenBank/DDBJ databases">
        <title>Genomic Encyclopedia of Type Strains, Phase IV (KMG-IV): sequencing the most valuable type-strain genomes for metagenomic binning, comparative biology and taxonomic classification.</title>
        <authorList>
            <person name="Goeker M."/>
        </authorList>
    </citation>
    <scope>NUCLEOTIDE SEQUENCE [LARGE SCALE GENOMIC DNA]</scope>
    <source>
        <strain evidence="2 3">DSM 9768</strain>
    </source>
</reference>
<organism evidence="2 3">
    <name type="scientific">Evansella vedderi</name>
    <dbReference type="NCBI Taxonomy" id="38282"/>
    <lineage>
        <taxon>Bacteria</taxon>
        <taxon>Bacillati</taxon>
        <taxon>Bacillota</taxon>
        <taxon>Bacilli</taxon>
        <taxon>Bacillales</taxon>
        <taxon>Bacillaceae</taxon>
        <taxon>Evansella</taxon>
    </lineage>
</organism>
<evidence type="ECO:0000259" key="1">
    <source>
        <dbReference type="Pfam" id="PF13439"/>
    </source>
</evidence>
<dbReference type="Pfam" id="PF13439">
    <property type="entry name" value="Glyco_transf_4"/>
    <property type="match status" value="1"/>
</dbReference>
<name>A0ABT9ZWJ5_9BACI</name>
<accession>A0ABT9ZWJ5</accession>
<dbReference type="EMBL" id="JAUSUG010000010">
    <property type="protein sequence ID" value="MDQ0255335.1"/>
    <property type="molecule type" value="Genomic_DNA"/>
</dbReference>
<dbReference type="SUPFAM" id="SSF53756">
    <property type="entry name" value="UDP-Glycosyltransferase/glycogen phosphorylase"/>
    <property type="match status" value="1"/>
</dbReference>